<keyword evidence="2" id="KW-1185">Reference proteome</keyword>
<dbReference type="PANTHER" id="PTHR48202">
    <property type="entry name" value="ALPHA/BETA-HYDROLASES SUPERFAMILY PROTEIN"/>
    <property type="match status" value="1"/>
</dbReference>
<dbReference type="AlphaFoldDB" id="A0AAP0MN78"/>
<proteinExistence type="predicted"/>
<dbReference type="EMBL" id="JBCGBO010000003">
    <property type="protein sequence ID" value="KAK9216588.1"/>
    <property type="molecule type" value="Genomic_DNA"/>
</dbReference>
<dbReference type="PANTHER" id="PTHR48202:SF1">
    <property type="entry name" value="ALPHA_BETA-HYDROLASES SUPERFAMILY PROTEIN"/>
    <property type="match status" value="1"/>
</dbReference>
<evidence type="ECO:0000313" key="1">
    <source>
        <dbReference type="EMBL" id="KAK9216588.1"/>
    </source>
</evidence>
<reference evidence="1 2" key="1">
    <citation type="submission" date="2024-05" db="EMBL/GenBank/DDBJ databases">
        <title>Haplotype-resolved chromosome-level genome assembly of Huyou (Citrus changshanensis).</title>
        <authorList>
            <person name="Miao C."/>
            <person name="Chen W."/>
            <person name="Wu Y."/>
            <person name="Wang L."/>
            <person name="Zhao S."/>
            <person name="Grierson D."/>
            <person name="Xu C."/>
            <person name="Chen K."/>
        </authorList>
    </citation>
    <scope>NUCLEOTIDE SEQUENCE [LARGE SCALE GENOMIC DNA]</scope>
    <source>
        <strain evidence="1">01-14</strain>
        <tissue evidence="1">Leaf</tissue>
    </source>
</reference>
<evidence type="ECO:0000313" key="2">
    <source>
        <dbReference type="Proteomes" id="UP001428341"/>
    </source>
</evidence>
<organism evidence="1 2">
    <name type="scientific">Citrus x changshan-huyou</name>
    <dbReference type="NCBI Taxonomy" id="2935761"/>
    <lineage>
        <taxon>Eukaryota</taxon>
        <taxon>Viridiplantae</taxon>
        <taxon>Streptophyta</taxon>
        <taxon>Embryophyta</taxon>
        <taxon>Tracheophyta</taxon>
        <taxon>Spermatophyta</taxon>
        <taxon>Magnoliopsida</taxon>
        <taxon>eudicotyledons</taxon>
        <taxon>Gunneridae</taxon>
        <taxon>Pentapetalae</taxon>
        <taxon>rosids</taxon>
        <taxon>malvids</taxon>
        <taxon>Sapindales</taxon>
        <taxon>Rutaceae</taxon>
        <taxon>Aurantioideae</taxon>
        <taxon>Citrus</taxon>
    </lineage>
</organism>
<protein>
    <submittedName>
        <fullName evidence="1">Uncharacterized protein</fullName>
    </submittedName>
</protein>
<dbReference type="Proteomes" id="UP001428341">
    <property type="component" value="Unassembled WGS sequence"/>
</dbReference>
<sequence length="252" mass="27789">MALERSVKWHGSLVARLLLEARDLPLNDSVSDWSSSLLSTVYQASKNYDIPLAWVALSAFLVSIERSPRAQEVVMDKGLQLIRDAAKRTTKHIEVQETLAKVLDMISTGDVRLSLEESQKWSGILLPWVFGKSSSDNTRYSAIKILSCNLEEHGPSSIPISQGWLAVALNEILGSIKTASAKRGPQPKNDKVKTQIDQSNILFAAQTANQLAGAVVNLAGKQLVTTTDETFPLLDLLFLEPTIKESQERYCI</sequence>
<gene>
    <name evidence="1" type="ORF">WN944_008598</name>
</gene>
<accession>A0AAP0MN78</accession>
<name>A0AAP0MN78_9ROSI</name>
<comment type="caution">
    <text evidence="1">The sequence shown here is derived from an EMBL/GenBank/DDBJ whole genome shotgun (WGS) entry which is preliminary data.</text>
</comment>